<evidence type="ECO:0000256" key="4">
    <source>
        <dbReference type="ARBA" id="ARBA00023136"/>
    </source>
</evidence>
<keyword evidence="3 5" id="KW-1133">Transmembrane helix</keyword>
<evidence type="ECO:0000313" key="7">
    <source>
        <dbReference type="EMBL" id="CBH76166.1"/>
    </source>
</evidence>
<dbReference type="GO" id="GO:0042773">
    <property type="term" value="P:ATP synthesis coupled electron transport"/>
    <property type="evidence" value="ECO:0007669"/>
    <property type="project" value="InterPro"/>
</dbReference>
<keyword evidence="4 5" id="KW-0472">Membrane</keyword>
<organism evidence="7">
    <name type="scientific">mine drainage metagenome</name>
    <dbReference type="NCBI Taxonomy" id="410659"/>
    <lineage>
        <taxon>unclassified sequences</taxon>
        <taxon>metagenomes</taxon>
        <taxon>ecological metagenomes</taxon>
    </lineage>
</organism>
<keyword evidence="2 5" id="KW-0812">Transmembrane</keyword>
<feature type="transmembrane region" description="Helical" evidence="5">
    <location>
        <begin position="40"/>
        <end position="61"/>
    </location>
</feature>
<feature type="transmembrane region" description="Helical" evidence="5">
    <location>
        <begin position="162"/>
        <end position="182"/>
    </location>
</feature>
<dbReference type="InterPro" id="IPR010096">
    <property type="entry name" value="NADH-Q_OxRdtase_suN/2"/>
</dbReference>
<feature type="transmembrane region" description="Helical" evidence="5">
    <location>
        <begin position="107"/>
        <end position="125"/>
    </location>
</feature>
<feature type="transmembrane region" description="Helical" evidence="5">
    <location>
        <begin position="202"/>
        <end position="225"/>
    </location>
</feature>
<dbReference type="EMBL" id="CABL01000019">
    <property type="protein sequence ID" value="CBH76166.1"/>
    <property type="molecule type" value="Genomic_DNA"/>
</dbReference>
<gene>
    <name evidence="7" type="primary">nuoN</name>
    <name evidence="7" type="ORF">CARN1_0646</name>
</gene>
<protein>
    <submittedName>
        <fullName evidence="7">NADH dehydrogenase I chain N</fullName>
    </submittedName>
</protein>
<feature type="transmembrane region" description="Helical" evidence="5">
    <location>
        <begin position="12"/>
        <end position="33"/>
    </location>
</feature>
<comment type="subcellular location">
    <subcellularLocation>
        <location evidence="1">Membrane</location>
        <topology evidence="1">Multi-pass membrane protein</topology>
    </subcellularLocation>
</comment>
<feature type="transmembrane region" description="Helical" evidence="5">
    <location>
        <begin position="404"/>
        <end position="423"/>
    </location>
</feature>
<accession>E6PI76</accession>
<proteinExistence type="inferred from homology"/>
<feature type="domain" description="NADH:quinone oxidoreductase/Mrp antiporter transmembrane" evidence="6">
    <location>
        <begin position="128"/>
        <end position="417"/>
    </location>
</feature>
<feature type="transmembrane region" description="Helical" evidence="5">
    <location>
        <begin position="270"/>
        <end position="290"/>
    </location>
</feature>
<name>E6PI76_9ZZZZ</name>
<evidence type="ECO:0000256" key="3">
    <source>
        <dbReference type="ARBA" id="ARBA00022989"/>
    </source>
</evidence>
<evidence type="ECO:0000259" key="6">
    <source>
        <dbReference type="Pfam" id="PF00361"/>
    </source>
</evidence>
<feature type="transmembrane region" description="Helical" evidence="5">
    <location>
        <begin position="73"/>
        <end position="95"/>
    </location>
</feature>
<dbReference type="PANTHER" id="PTHR22773">
    <property type="entry name" value="NADH DEHYDROGENASE"/>
    <property type="match status" value="1"/>
</dbReference>
<reference evidence="7" key="1">
    <citation type="submission" date="2009-10" db="EMBL/GenBank/DDBJ databases">
        <title>Diversity of trophic interactions inside an arsenic-rich microbial ecosystem.</title>
        <authorList>
            <person name="Bertin P.N."/>
            <person name="Heinrich-Salmeron A."/>
            <person name="Pelletier E."/>
            <person name="Goulhen-Chollet F."/>
            <person name="Arsene-Ploetze F."/>
            <person name="Gallien S."/>
            <person name="Calteau A."/>
            <person name="Vallenet D."/>
            <person name="Casiot C."/>
            <person name="Chane-Woon-Ming B."/>
            <person name="Giloteaux L."/>
            <person name="Barakat M."/>
            <person name="Bonnefoy V."/>
            <person name="Bruneel O."/>
            <person name="Chandler M."/>
            <person name="Cleiss J."/>
            <person name="Duran R."/>
            <person name="Elbaz-Poulichet F."/>
            <person name="Fonknechten N."/>
            <person name="Lauga B."/>
            <person name="Mornico D."/>
            <person name="Ortet P."/>
            <person name="Schaeffer C."/>
            <person name="Siguier P."/>
            <person name="Alexander Thil Smith A."/>
            <person name="Van Dorsselaer A."/>
            <person name="Weissenbach J."/>
            <person name="Medigue C."/>
            <person name="Le Paslier D."/>
        </authorList>
    </citation>
    <scope>NUCLEOTIDE SEQUENCE</scope>
</reference>
<feature type="transmembrane region" description="Helical" evidence="5">
    <location>
        <begin position="367"/>
        <end position="384"/>
    </location>
</feature>
<feature type="transmembrane region" description="Helical" evidence="5">
    <location>
        <begin position="237"/>
        <end position="258"/>
    </location>
</feature>
<dbReference type="GO" id="GO:0008137">
    <property type="term" value="F:NADH dehydrogenase (ubiquinone) activity"/>
    <property type="evidence" value="ECO:0007669"/>
    <property type="project" value="InterPro"/>
</dbReference>
<dbReference type="HAMAP" id="MF_00445">
    <property type="entry name" value="NDH1_NuoN_1"/>
    <property type="match status" value="1"/>
</dbReference>
<feature type="transmembrane region" description="Helical" evidence="5">
    <location>
        <begin position="297"/>
        <end position="317"/>
    </location>
</feature>
<evidence type="ECO:0000256" key="2">
    <source>
        <dbReference type="ARBA" id="ARBA00022692"/>
    </source>
</evidence>
<feature type="transmembrane region" description="Helical" evidence="5">
    <location>
        <begin position="450"/>
        <end position="471"/>
    </location>
</feature>
<dbReference type="AlphaFoldDB" id="E6PI76"/>
<dbReference type="GO" id="GO:0016020">
    <property type="term" value="C:membrane"/>
    <property type="evidence" value="ECO:0007669"/>
    <property type="project" value="UniProtKB-SubCell"/>
</dbReference>
<feature type="transmembrane region" description="Helical" evidence="5">
    <location>
        <begin position="131"/>
        <end position="150"/>
    </location>
</feature>
<dbReference type="InterPro" id="IPR001750">
    <property type="entry name" value="ND/Mrp_TM"/>
</dbReference>
<sequence length="480" mass="49871">MTLPFTHVDWAAIAPLEVLAATGLLVLLFDLLWRPFSPRALSLSIAIIGTIVTAVMIAQQYGTNVAAFNGGYIVGNFSVLFGGVVLLGTLGALALMGRGGGERESAGTIALLLWSACGALLLAAAATTMTIFLGIELLSLALYCLCGLAARKSAREAALKYLLLSSTASAVLLFGMALLFGASGSVSLAALATPAMIGNPLFWMGSGFFLVGIAFKLSLVPFHAWAPDVYEGAPLPITAFMTVVTKAATIAIFARFAYAALPSGASQMLLLPMWIVAGISMIVGNVGMLAQHDLKRLLGYSGIAQVGYILAALAGTTRLGLRYAFFYLAVYAVMNLGAFAVAAALSSGDAEEGTKLETYRGLGARRPLLAAAMTFFLLALAGLPPTAGFLGKILILAATAGSGYLWLAALLLLGTAISLYAYAKVIMAMYRPDHRVHAVQSAPAGRGAPLPWVSLALCLVATIALTFYPLLPTGLLPLVK</sequence>
<comment type="caution">
    <text evidence="7">The sequence shown here is derived from an EMBL/GenBank/DDBJ whole genome shotgun (WGS) entry which is preliminary data.</text>
</comment>
<dbReference type="Pfam" id="PF00361">
    <property type="entry name" value="Proton_antipo_M"/>
    <property type="match status" value="1"/>
</dbReference>
<evidence type="ECO:0000256" key="5">
    <source>
        <dbReference type="SAM" id="Phobius"/>
    </source>
</evidence>
<feature type="transmembrane region" description="Helical" evidence="5">
    <location>
        <begin position="323"/>
        <end position="346"/>
    </location>
</feature>
<evidence type="ECO:0000256" key="1">
    <source>
        <dbReference type="ARBA" id="ARBA00004141"/>
    </source>
</evidence>